<comment type="subcellular location">
    <subcellularLocation>
        <location evidence="2">Cell membrane</location>
        <topology evidence="2">Multi-pass membrane protein</topology>
    </subcellularLocation>
</comment>
<protein>
    <recommendedName>
        <fullName evidence="7 18">Phosphatidate cytidylyltransferase</fullName>
        <ecNumber evidence="6 18">2.7.7.41</ecNumber>
    </recommendedName>
</protein>
<evidence type="ECO:0000256" key="18">
    <source>
        <dbReference type="RuleBase" id="RU003938"/>
    </source>
</evidence>
<keyword evidence="13 19" id="KW-1133">Transmembrane helix</keyword>
<feature type="transmembrane region" description="Helical" evidence="19">
    <location>
        <begin position="12"/>
        <end position="43"/>
    </location>
</feature>
<dbReference type="InterPro" id="IPR000374">
    <property type="entry name" value="PC_trans"/>
</dbReference>
<dbReference type="Proteomes" id="UP001235269">
    <property type="component" value="Unassembled WGS sequence"/>
</dbReference>
<comment type="catalytic activity">
    <reaction evidence="1 18">
        <text>a 1,2-diacyl-sn-glycero-3-phosphate + CTP + H(+) = a CDP-1,2-diacyl-sn-glycerol + diphosphate</text>
        <dbReference type="Rhea" id="RHEA:16229"/>
        <dbReference type="ChEBI" id="CHEBI:15378"/>
        <dbReference type="ChEBI" id="CHEBI:33019"/>
        <dbReference type="ChEBI" id="CHEBI:37563"/>
        <dbReference type="ChEBI" id="CHEBI:58332"/>
        <dbReference type="ChEBI" id="CHEBI:58608"/>
        <dbReference type="EC" id="2.7.7.41"/>
    </reaction>
</comment>
<evidence type="ECO:0000256" key="13">
    <source>
        <dbReference type="ARBA" id="ARBA00022989"/>
    </source>
</evidence>
<dbReference type="PANTHER" id="PTHR46382:SF1">
    <property type="entry name" value="PHOSPHATIDATE CYTIDYLYLTRANSFERASE"/>
    <property type="match status" value="1"/>
</dbReference>
<comment type="pathway">
    <text evidence="4">Lipid metabolism.</text>
</comment>
<evidence type="ECO:0000256" key="19">
    <source>
        <dbReference type="SAM" id="Phobius"/>
    </source>
</evidence>
<evidence type="ECO:0000256" key="5">
    <source>
        <dbReference type="ARBA" id="ARBA00010185"/>
    </source>
</evidence>
<evidence type="ECO:0000256" key="6">
    <source>
        <dbReference type="ARBA" id="ARBA00012487"/>
    </source>
</evidence>
<evidence type="ECO:0000256" key="10">
    <source>
        <dbReference type="ARBA" id="ARBA00022679"/>
    </source>
</evidence>
<feature type="transmembrane region" description="Helical" evidence="19">
    <location>
        <begin position="103"/>
        <end position="122"/>
    </location>
</feature>
<evidence type="ECO:0000256" key="1">
    <source>
        <dbReference type="ARBA" id="ARBA00001698"/>
    </source>
</evidence>
<dbReference type="GO" id="GO:0004605">
    <property type="term" value="F:phosphatidate cytidylyltransferase activity"/>
    <property type="evidence" value="ECO:0007669"/>
    <property type="project" value="UniProtKB-EC"/>
</dbReference>
<proteinExistence type="inferred from homology"/>
<evidence type="ECO:0000256" key="17">
    <source>
        <dbReference type="ARBA" id="ARBA00023264"/>
    </source>
</evidence>
<evidence type="ECO:0000256" key="16">
    <source>
        <dbReference type="ARBA" id="ARBA00023209"/>
    </source>
</evidence>
<dbReference type="EMBL" id="JAUSWH010000013">
    <property type="protein sequence ID" value="MDQ0457281.1"/>
    <property type="molecule type" value="Genomic_DNA"/>
</dbReference>
<evidence type="ECO:0000313" key="21">
    <source>
        <dbReference type="Proteomes" id="UP001235269"/>
    </source>
</evidence>
<keyword evidence="16" id="KW-0594">Phospholipid biosynthesis</keyword>
<keyword evidence="12 18" id="KW-0548">Nucleotidyltransferase</keyword>
<keyword evidence="21" id="KW-1185">Reference proteome</keyword>
<dbReference type="PROSITE" id="PS01315">
    <property type="entry name" value="CDS"/>
    <property type="match status" value="1"/>
</dbReference>
<gene>
    <name evidence="20" type="ORF">QO005_003630</name>
</gene>
<dbReference type="Pfam" id="PF01148">
    <property type="entry name" value="CTP_transf_1"/>
    <property type="match status" value="1"/>
</dbReference>
<feature type="transmembrane region" description="Helical" evidence="19">
    <location>
        <begin position="171"/>
        <end position="190"/>
    </location>
</feature>
<keyword evidence="15 19" id="KW-0472">Membrane</keyword>
<comment type="caution">
    <text evidence="20">The sequence shown here is derived from an EMBL/GenBank/DDBJ whole genome shotgun (WGS) entry which is preliminary data.</text>
</comment>
<evidence type="ECO:0000256" key="4">
    <source>
        <dbReference type="ARBA" id="ARBA00005189"/>
    </source>
</evidence>
<organism evidence="20 21">
    <name type="scientific">Rhizobium paknamense</name>
    <dbReference type="NCBI Taxonomy" id="1206817"/>
    <lineage>
        <taxon>Bacteria</taxon>
        <taxon>Pseudomonadati</taxon>
        <taxon>Pseudomonadota</taxon>
        <taxon>Alphaproteobacteria</taxon>
        <taxon>Hyphomicrobiales</taxon>
        <taxon>Rhizobiaceae</taxon>
        <taxon>Rhizobium/Agrobacterium group</taxon>
        <taxon>Rhizobium</taxon>
    </lineage>
</organism>
<keyword evidence="14" id="KW-0443">Lipid metabolism</keyword>
<evidence type="ECO:0000256" key="7">
    <source>
        <dbReference type="ARBA" id="ARBA00019373"/>
    </source>
</evidence>
<sequence>MSRELQLRIRSGIVMIAVALLCTWYGGFAFRLLAAIIGLGVFWEWSRMTRVADKTVRGLAVGWLAVTSVAANVLVGDAGLSLPLLGGFLITLAIMAALRRWPWWLPGGVFYAGLCIVALAAIRDDDALGFVAMLFVFVTVWSTDILAYFVGRTLKGPKLAPRISPGKTWSGAVGGAVAGMIGGSAVVFAYFSLTGWWVPAIALLLSIASQAGDLFESFIKRRFGVKDSSHLIPGHGGVMDRVDGLVTASFAAFAIAMGLAAAQSGTADSIGYLLFDLAGRS</sequence>
<evidence type="ECO:0000256" key="14">
    <source>
        <dbReference type="ARBA" id="ARBA00023098"/>
    </source>
</evidence>
<feature type="transmembrane region" description="Helical" evidence="19">
    <location>
        <begin position="128"/>
        <end position="150"/>
    </location>
</feature>
<feature type="transmembrane region" description="Helical" evidence="19">
    <location>
        <begin position="80"/>
        <end position="98"/>
    </location>
</feature>
<evidence type="ECO:0000256" key="8">
    <source>
        <dbReference type="ARBA" id="ARBA00022475"/>
    </source>
</evidence>
<evidence type="ECO:0000256" key="12">
    <source>
        <dbReference type="ARBA" id="ARBA00022695"/>
    </source>
</evidence>
<dbReference type="RefSeq" id="WP_307159456.1">
    <property type="nucleotide sequence ID" value="NZ_JAUSWH010000013.1"/>
</dbReference>
<keyword evidence="17" id="KW-1208">Phospholipid metabolism</keyword>
<reference evidence="20 21" key="1">
    <citation type="submission" date="2023-07" db="EMBL/GenBank/DDBJ databases">
        <title>Genomic Encyclopedia of Type Strains, Phase IV (KMG-IV): sequencing the most valuable type-strain genomes for metagenomic binning, comparative biology and taxonomic classification.</title>
        <authorList>
            <person name="Goeker M."/>
        </authorList>
    </citation>
    <scope>NUCLEOTIDE SEQUENCE [LARGE SCALE GENOMIC DNA]</scope>
    <source>
        <strain evidence="20 21">DSM 100301</strain>
    </source>
</reference>
<dbReference type="PANTHER" id="PTHR46382">
    <property type="entry name" value="PHOSPHATIDATE CYTIDYLYLTRANSFERASE"/>
    <property type="match status" value="1"/>
</dbReference>
<evidence type="ECO:0000313" key="20">
    <source>
        <dbReference type="EMBL" id="MDQ0457281.1"/>
    </source>
</evidence>
<feature type="transmembrane region" description="Helical" evidence="19">
    <location>
        <begin position="196"/>
        <end position="215"/>
    </location>
</feature>
<name>A0ABU0IJ57_9HYPH</name>
<keyword evidence="11 18" id="KW-0812">Transmembrane</keyword>
<accession>A0ABU0IJ57</accession>
<keyword evidence="9" id="KW-0444">Lipid biosynthesis</keyword>
<evidence type="ECO:0000256" key="2">
    <source>
        <dbReference type="ARBA" id="ARBA00004651"/>
    </source>
</evidence>
<keyword evidence="10 18" id="KW-0808">Transferase</keyword>
<evidence type="ECO:0000256" key="11">
    <source>
        <dbReference type="ARBA" id="ARBA00022692"/>
    </source>
</evidence>
<keyword evidence="8" id="KW-1003">Cell membrane</keyword>
<dbReference type="EC" id="2.7.7.41" evidence="6 18"/>
<comment type="pathway">
    <text evidence="3 18">Phospholipid metabolism; CDP-diacylglycerol biosynthesis; CDP-diacylglycerol from sn-glycerol 3-phosphate: step 3/3.</text>
</comment>
<evidence type="ECO:0000256" key="3">
    <source>
        <dbReference type="ARBA" id="ARBA00005119"/>
    </source>
</evidence>
<evidence type="ECO:0000256" key="15">
    <source>
        <dbReference type="ARBA" id="ARBA00023136"/>
    </source>
</evidence>
<evidence type="ECO:0000256" key="9">
    <source>
        <dbReference type="ARBA" id="ARBA00022516"/>
    </source>
</evidence>
<comment type="similarity">
    <text evidence="5 18">Belongs to the CDS family.</text>
</comment>